<feature type="binding site" evidence="6">
    <location>
        <position position="1205"/>
    </location>
    <ligand>
        <name>ATP</name>
        <dbReference type="ChEBI" id="CHEBI:30616"/>
    </ligand>
</feature>
<feature type="compositionally biased region" description="Polar residues" evidence="7">
    <location>
        <begin position="736"/>
        <end position="745"/>
    </location>
</feature>
<feature type="region of interest" description="Disordered" evidence="7">
    <location>
        <begin position="661"/>
        <end position="701"/>
    </location>
</feature>
<dbReference type="InterPro" id="IPR011009">
    <property type="entry name" value="Kinase-like_dom_sf"/>
</dbReference>
<dbReference type="PROSITE" id="PS00107">
    <property type="entry name" value="PROTEIN_KINASE_ATP"/>
    <property type="match status" value="1"/>
</dbReference>
<evidence type="ECO:0000313" key="10">
    <source>
        <dbReference type="Proteomes" id="UP000027222"/>
    </source>
</evidence>
<feature type="region of interest" description="Disordered" evidence="7">
    <location>
        <begin position="714"/>
        <end position="1029"/>
    </location>
</feature>
<sequence>MSEDSRSTKLKKVYYVANPGSGDSDDAKEEYIRGTGRNAYSTKRSLPQMYSVTNIQYHKSTPSQPNLVTTDLPVTTSHYQQGQPPLSPDSTSSPTTSTPPPATPGLHAPSSSVDLQPRLESPSKPSPIPESTTVSYPEYRNYTENPPQTTSRKGRLLQHLKAPFGSRPLKSSAADGSSSRRPRTSPTVPTPDSYTPTTTVPSTSTPPEKVIFVTSDSERYVTVDISSAKNAIQIRELILTKLNIYNEDELNPYSIYRTEIGSYAIGDVLTNERLFALCRDQGDSRGTLKFFVSHSSAPVHEPPPPAQPVEYNPIPPVLPHLANINPLRVDRINRRSRSRNGSFSSTSENLPLEVAAGYEADLDYPDRETSRPAIRSSHSQVLPPPQGSNGHPPSPRRRPSLAHHPRPSSPLLQSSEPAATPPPQPSQPSDRSWSQRKEEKYGYTLPPVPAAPPPLSPNRPSFSLQGEPPSLTVPQHRQPHSRSASDAAADQDSATMAAEQSAESAGKQLRNRDYPPLGKLRPTRDSGKDRQARRTYDAEDASWEIVLPSGGRPADELDRISPSVSRGTRQPHSSRYDKPNFSYASRNFPPRPAPPVPSTTLPIQDARPPSQPRPARVPVPGTVFVNWKGEEGGHRKAAAPSASSHWPANRLAKNMTKSMDNLKLSGHSSSSRRNAPPPPQVPIRPPTNPSRELPYSPSLTANSTLTLSGIAKSYEPPRAGFTRPLPVQGSPHGPSSDFNQGSATQYSLRGGSYSSSLMSPGQDPFPRPQSAAGDSMTSPTRGYSRLQSPIYGSTLDSGESNRSPRTISPNRAYHSSGIPGPRPRPTNYSNHSDRSSDIQSGPESTTTPPRTPISPQSPRYDSSEKNGNGFLVEPSPPSSPDSPVPVKERNSELTLKQEDQTQFSKMIKTAGQETLVSSHSQARPTRQLTPPPPSSQSNSLAEPYGPDDDDDDSDNGGGTWIVRPVAATSSSRPPLTVHIENPTGTRTAENGTHQSVRPPEVPPKDTLTSSYRPVPTVTAPRPSSSRRPESTFIDAEADNWAPRPPPENIYDHLEKFFPKHDLDKPVIEATSGDTSPTTAEPTAAMLPPPTPVNDDRARIRAKKSIRIVAQEHKKRIDRTSRATDRTLLADNMMRKRSTKLWGSKLEEVTTAQGLGRGVSSTSLPESPSGGPTTFKWVRGELIGKGTYGRVYLALNATTGEMIAVKQVELPQTLSDKNDSRQHTVVQALKMESETLRDLDHPHIVQYLGFEETPANLSIFLEYVPGGSVGSCLHKHGKFDDNVTRSFTAQILSGLEYLHSKGILHRDLKADNILVEMSGTCKISDFGISKRTEDLHGGAFTAMQGTVFWMAPEVINTQKKGYNFKIDIWSVGCVVLEMWQGMRPWMGEEMVAVMFKLYQSKQPPPVPDDVVLSEEADDFRRKCFAINPEERPSAAELRKHPYLILPPGWVFTGFT</sequence>
<keyword evidence="10" id="KW-1185">Reference proteome</keyword>
<dbReference type="OrthoDB" id="266718at2759"/>
<evidence type="ECO:0000259" key="8">
    <source>
        <dbReference type="PROSITE" id="PS50011"/>
    </source>
</evidence>
<feature type="compositionally biased region" description="Low complexity" evidence="7">
    <location>
        <begin position="184"/>
        <end position="207"/>
    </location>
</feature>
<accession>A0A067U0N3</accession>
<dbReference type="PROSITE" id="PS00108">
    <property type="entry name" value="PROTEIN_KINASE_ST"/>
    <property type="match status" value="1"/>
</dbReference>
<feature type="compositionally biased region" description="Low complexity" evidence="7">
    <location>
        <begin position="746"/>
        <end position="759"/>
    </location>
</feature>
<feature type="domain" description="Protein kinase" evidence="8">
    <location>
        <begin position="1176"/>
        <end position="1442"/>
    </location>
</feature>
<feature type="compositionally biased region" description="Low complexity" evidence="7">
    <location>
        <begin position="484"/>
        <end position="498"/>
    </location>
</feature>
<comment type="similarity">
    <text evidence="1">Belongs to the protein kinase superfamily. STE Ser/Thr protein kinase family. MAP kinase kinase kinase subfamily.</text>
</comment>
<evidence type="ECO:0000256" key="4">
    <source>
        <dbReference type="ARBA" id="ARBA00022777"/>
    </source>
</evidence>
<feature type="compositionally biased region" description="Pro residues" evidence="7">
    <location>
        <begin position="446"/>
        <end position="457"/>
    </location>
</feature>
<keyword evidence="2" id="KW-0808">Transferase</keyword>
<feature type="compositionally biased region" description="Polar residues" evidence="7">
    <location>
        <begin position="142"/>
        <end position="151"/>
    </location>
</feature>
<feature type="compositionally biased region" description="Pro residues" evidence="7">
    <location>
        <begin position="874"/>
        <end position="883"/>
    </location>
</feature>
<dbReference type="InterPro" id="IPR017441">
    <property type="entry name" value="Protein_kinase_ATP_BS"/>
</dbReference>
<feature type="compositionally biased region" description="Basic and acidic residues" evidence="7">
    <location>
        <begin position="522"/>
        <end position="537"/>
    </location>
</feature>
<feature type="compositionally biased region" description="Basic residues" evidence="7">
    <location>
        <begin position="394"/>
        <end position="406"/>
    </location>
</feature>
<feature type="compositionally biased region" description="Low complexity" evidence="7">
    <location>
        <begin position="1012"/>
        <end position="1025"/>
    </location>
</feature>
<evidence type="ECO:0000256" key="1">
    <source>
        <dbReference type="ARBA" id="ARBA00006529"/>
    </source>
</evidence>
<reference evidence="10" key="1">
    <citation type="journal article" date="2014" name="Proc. Natl. Acad. Sci. U.S.A.">
        <title>Extensive sampling of basidiomycete genomes demonstrates inadequacy of the white-rot/brown-rot paradigm for wood decay fungi.</title>
        <authorList>
            <person name="Riley R."/>
            <person name="Salamov A.A."/>
            <person name="Brown D.W."/>
            <person name="Nagy L.G."/>
            <person name="Floudas D."/>
            <person name="Held B.W."/>
            <person name="Levasseur A."/>
            <person name="Lombard V."/>
            <person name="Morin E."/>
            <person name="Otillar R."/>
            <person name="Lindquist E.A."/>
            <person name="Sun H."/>
            <person name="LaButti K.M."/>
            <person name="Schmutz J."/>
            <person name="Jabbour D."/>
            <person name="Luo H."/>
            <person name="Baker S.E."/>
            <person name="Pisabarro A.G."/>
            <person name="Walton J.D."/>
            <person name="Blanchette R.A."/>
            <person name="Henrissat B."/>
            <person name="Martin F."/>
            <person name="Cullen D."/>
            <person name="Hibbett D.S."/>
            <person name="Grigoriev I.V."/>
        </authorList>
    </citation>
    <scope>NUCLEOTIDE SEQUENCE [LARGE SCALE GENOMIC DNA]</scope>
    <source>
        <strain evidence="10">CBS 339.88</strain>
    </source>
</reference>
<dbReference type="FunFam" id="1.10.510.10:FF:000182">
    <property type="entry name" value="MAP kinase kinase kinase mkh1"/>
    <property type="match status" value="1"/>
</dbReference>
<protein>
    <recommendedName>
        <fullName evidence="8">Protein kinase domain-containing protein</fullName>
    </recommendedName>
</protein>
<feature type="compositionally biased region" description="Polar residues" evidence="7">
    <location>
        <begin position="1071"/>
        <end position="1080"/>
    </location>
</feature>
<gene>
    <name evidence="9" type="ORF">GALMADRAFT_217973</name>
</gene>
<feature type="compositionally biased region" description="Basic and acidic residues" evidence="7">
    <location>
        <begin position="886"/>
        <end position="899"/>
    </location>
</feature>
<feature type="compositionally biased region" description="Polar residues" evidence="7">
    <location>
        <begin position="57"/>
        <end position="83"/>
    </location>
</feature>
<feature type="compositionally biased region" description="Acidic residues" evidence="7">
    <location>
        <begin position="945"/>
        <end position="954"/>
    </location>
</feature>
<feature type="compositionally biased region" description="Polar residues" evidence="7">
    <location>
        <begin position="562"/>
        <end position="573"/>
    </location>
</feature>
<feature type="compositionally biased region" description="Pro residues" evidence="7">
    <location>
        <begin position="675"/>
        <end position="688"/>
    </location>
</feature>
<dbReference type="Gene3D" id="1.10.510.10">
    <property type="entry name" value="Transferase(Phosphotransferase) domain 1"/>
    <property type="match status" value="1"/>
</dbReference>
<dbReference type="GO" id="GO:0005524">
    <property type="term" value="F:ATP binding"/>
    <property type="evidence" value="ECO:0007669"/>
    <property type="project" value="UniProtKB-UniRule"/>
</dbReference>
<dbReference type="PANTHER" id="PTHR48016">
    <property type="entry name" value="MAP KINASE KINASE KINASE SSK2-RELATED-RELATED"/>
    <property type="match status" value="1"/>
</dbReference>
<evidence type="ECO:0000256" key="3">
    <source>
        <dbReference type="ARBA" id="ARBA00022741"/>
    </source>
</evidence>
<feature type="region of interest" description="Disordered" evidence="7">
    <location>
        <begin position="364"/>
        <end position="620"/>
    </location>
</feature>
<dbReference type="HOGENOM" id="CLU_004980_0_0_1"/>
<feature type="region of interest" description="Disordered" evidence="7">
    <location>
        <begin position="1069"/>
        <end position="1095"/>
    </location>
</feature>
<dbReference type="PROSITE" id="PS50011">
    <property type="entry name" value="PROTEIN_KINASE_DOM"/>
    <property type="match status" value="1"/>
</dbReference>
<dbReference type="GO" id="GO:0004709">
    <property type="term" value="F:MAP kinase kinase kinase activity"/>
    <property type="evidence" value="ECO:0007669"/>
    <property type="project" value="UniProtKB-ARBA"/>
</dbReference>
<evidence type="ECO:0000313" key="9">
    <source>
        <dbReference type="EMBL" id="KDR84893.1"/>
    </source>
</evidence>
<keyword evidence="3 6" id="KW-0547">Nucleotide-binding</keyword>
<dbReference type="Pfam" id="PF00069">
    <property type="entry name" value="Pkinase"/>
    <property type="match status" value="1"/>
</dbReference>
<feature type="compositionally biased region" description="Polar residues" evidence="7">
    <location>
        <begin position="982"/>
        <end position="995"/>
    </location>
</feature>
<feature type="compositionally biased region" description="Low complexity" evidence="7">
    <location>
        <begin position="840"/>
        <end position="858"/>
    </location>
</feature>
<dbReference type="FunFam" id="3.30.200.20:FF:000387">
    <property type="entry name" value="Serine/threonine-protein kinase STE11"/>
    <property type="match status" value="1"/>
</dbReference>
<name>A0A067U0N3_GALM3</name>
<keyword evidence="4" id="KW-0418">Kinase</keyword>
<evidence type="ECO:0000256" key="6">
    <source>
        <dbReference type="PROSITE-ProRule" id="PRU10141"/>
    </source>
</evidence>
<feature type="compositionally biased region" description="Polar residues" evidence="7">
    <location>
        <begin position="775"/>
        <end position="809"/>
    </location>
</feature>
<keyword evidence="5 6" id="KW-0067">ATP-binding</keyword>
<dbReference type="InterPro" id="IPR008271">
    <property type="entry name" value="Ser/Thr_kinase_AS"/>
</dbReference>
<evidence type="ECO:0000256" key="5">
    <source>
        <dbReference type="ARBA" id="ARBA00022840"/>
    </source>
</evidence>
<proteinExistence type="inferred from homology"/>
<dbReference type="GO" id="GO:0000196">
    <property type="term" value="P:cell integrity MAPK cascade"/>
    <property type="evidence" value="ECO:0007669"/>
    <property type="project" value="UniProtKB-ARBA"/>
</dbReference>
<evidence type="ECO:0000256" key="2">
    <source>
        <dbReference type="ARBA" id="ARBA00022679"/>
    </source>
</evidence>
<feature type="compositionally biased region" description="Polar residues" evidence="7">
    <location>
        <begin position="911"/>
        <end position="928"/>
    </location>
</feature>
<dbReference type="EMBL" id="KL142367">
    <property type="protein sequence ID" value="KDR84893.1"/>
    <property type="molecule type" value="Genomic_DNA"/>
</dbReference>
<organism evidence="9 10">
    <name type="scientific">Galerina marginata (strain CBS 339.88)</name>
    <dbReference type="NCBI Taxonomy" id="685588"/>
    <lineage>
        <taxon>Eukaryota</taxon>
        <taxon>Fungi</taxon>
        <taxon>Dikarya</taxon>
        <taxon>Basidiomycota</taxon>
        <taxon>Agaricomycotina</taxon>
        <taxon>Agaricomycetes</taxon>
        <taxon>Agaricomycetidae</taxon>
        <taxon>Agaricales</taxon>
        <taxon>Agaricineae</taxon>
        <taxon>Strophariaceae</taxon>
        <taxon>Galerina</taxon>
    </lineage>
</organism>
<evidence type="ECO:0000256" key="7">
    <source>
        <dbReference type="SAM" id="MobiDB-lite"/>
    </source>
</evidence>
<dbReference type="Proteomes" id="UP000027222">
    <property type="component" value="Unassembled WGS sequence"/>
</dbReference>
<dbReference type="InterPro" id="IPR050538">
    <property type="entry name" value="MAP_kinase_kinase_kinase"/>
</dbReference>
<dbReference type="InterPro" id="IPR000719">
    <property type="entry name" value="Prot_kinase_dom"/>
</dbReference>
<dbReference type="STRING" id="685588.A0A067U0N3"/>
<feature type="region of interest" description="Disordered" evidence="7">
    <location>
        <begin position="57"/>
        <end position="208"/>
    </location>
</feature>
<dbReference type="PANTHER" id="PTHR48016:SF48">
    <property type="entry name" value="SERINE_THREONINE-PROTEIN KINASE BCK1_SLK1_SSP31"/>
    <property type="match status" value="1"/>
</dbReference>
<feature type="region of interest" description="Disordered" evidence="7">
    <location>
        <begin position="628"/>
        <end position="647"/>
    </location>
</feature>
<dbReference type="SUPFAM" id="SSF56112">
    <property type="entry name" value="Protein kinase-like (PK-like)"/>
    <property type="match status" value="1"/>
</dbReference>
<dbReference type="SMART" id="SM00220">
    <property type="entry name" value="S_TKc"/>
    <property type="match status" value="1"/>
</dbReference>